<dbReference type="Pfam" id="PF01783">
    <property type="entry name" value="Ribosomal_L32p"/>
    <property type="match status" value="1"/>
</dbReference>
<evidence type="ECO:0000256" key="1">
    <source>
        <dbReference type="ARBA" id="ARBA00008560"/>
    </source>
</evidence>
<sequence>MIARQLAARVKSCIQICVDSNSMVLQQMFGRHQPWLAPVCDISHGDFQDSICSGSNEKRCHTSVMDVLGGVLINDQTIADSDAVWFAVPKRKHTRSRKRKKTTSQKRIPLKTNIVRDKTTGEFTLMHHLPFGWKNYIHNEGK</sequence>
<evidence type="ECO:0000313" key="4">
    <source>
        <dbReference type="EMBL" id="CAD8904457.1"/>
    </source>
</evidence>
<dbReference type="InterPro" id="IPR011332">
    <property type="entry name" value="Ribosomal_zn-bd"/>
</dbReference>
<proteinExistence type="inferred from homology"/>
<dbReference type="InterPro" id="IPR002677">
    <property type="entry name" value="Ribosomal_bL32"/>
</dbReference>
<dbReference type="GO" id="GO:0015934">
    <property type="term" value="C:large ribosomal subunit"/>
    <property type="evidence" value="ECO:0007669"/>
    <property type="project" value="InterPro"/>
</dbReference>
<dbReference type="SUPFAM" id="SSF57829">
    <property type="entry name" value="Zn-binding ribosomal proteins"/>
    <property type="match status" value="1"/>
</dbReference>
<dbReference type="GO" id="GO:0006412">
    <property type="term" value="P:translation"/>
    <property type="evidence" value="ECO:0007669"/>
    <property type="project" value="InterPro"/>
</dbReference>
<keyword evidence="3" id="KW-0687">Ribonucleoprotein</keyword>
<name>A0A7S1C2Q6_9STRA</name>
<dbReference type="AlphaFoldDB" id="A0A7S1C2Q6"/>
<organism evidence="4">
    <name type="scientific">Corethron hystrix</name>
    <dbReference type="NCBI Taxonomy" id="216773"/>
    <lineage>
        <taxon>Eukaryota</taxon>
        <taxon>Sar</taxon>
        <taxon>Stramenopiles</taxon>
        <taxon>Ochrophyta</taxon>
        <taxon>Bacillariophyta</taxon>
        <taxon>Coscinodiscophyceae</taxon>
        <taxon>Corethrophycidae</taxon>
        <taxon>Corethrales</taxon>
        <taxon>Corethraceae</taxon>
        <taxon>Corethron</taxon>
    </lineage>
</organism>
<dbReference type="GO" id="GO:0003735">
    <property type="term" value="F:structural constituent of ribosome"/>
    <property type="evidence" value="ECO:0007669"/>
    <property type="project" value="InterPro"/>
</dbReference>
<comment type="similarity">
    <text evidence="1">Belongs to the bacterial ribosomal protein bL32 family.</text>
</comment>
<accession>A0A7S1C2Q6</accession>
<reference evidence="4" key="1">
    <citation type="submission" date="2021-01" db="EMBL/GenBank/DDBJ databases">
        <authorList>
            <person name="Corre E."/>
            <person name="Pelletier E."/>
            <person name="Niang G."/>
            <person name="Scheremetjew M."/>
            <person name="Finn R."/>
            <person name="Kale V."/>
            <person name="Holt S."/>
            <person name="Cochrane G."/>
            <person name="Meng A."/>
            <person name="Brown T."/>
            <person name="Cohen L."/>
        </authorList>
    </citation>
    <scope>NUCLEOTIDE SEQUENCE</scope>
    <source>
        <strain evidence="4">308</strain>
    </source>
</reference>
<evidence type="ECO:0000256" key="2">
    <source>
        <dbReference type="ARBA" id="ARBA00022980"/>
    </source>
</evidence>
<protein>
    <submittedName>
        <fullName evidence="4">Uncharacterized protein</fullName>
    </submittedName>
</protein>
<keyword evidence="2" id="KW-0689">Ribosomal protein</keyword>
<dbReference type="NCBIfam" id="TIGR01031">
    <property type="entry name" value="rpmF_bact"/>
    <property type="match status" value="1"/>
</dbReference>
<evidence type="ECO:0000256" key="3">
    <source>
        <dbReference type="ARBA" id="ARBA00023274"/>
    </source>
</evidence>
<dbReference type="EMBL" id="HBFR01043264">
    <property type="protein sequence ID" value="CAD8904457.1"/>
    <property type="molecule type" value="Transcribed_RNA"/>
</dbReference>
<gene>
    <name evidence="4" type="ORF">CHYS00102_LOCUS31677</name>
</gene>